<dbReference type="PANTHER" id="PTHR19271">
    <property type="entry name" value="CYTOCHROME B"/>
    <property type="match status" value="1"/>
</dbReference>
<feature type="transmembrane region" description="Helical" evidence="16">
    <location>
        <begin position="68"/>
        <end position="89"/>
    </location>
</feature>
<evidence type="ECO:0000256" key="10">
    <source>
        <dbReference type="ARBA" id="ARBA00022982"/>
    </source>
</evidence>
<comment type="function">
    <text evidence="1 16">Component of the ubiquinol-cytochrome c reductase complex (complex III or cytochrome b-c1 complex) that is part of the mitochondrial respiratory chain. The b-c1 complex mediates electron transfer from ubiquinol to cytochrome c. Contributes to the generation of a proton gradient across the mitochondrial membrane that is then used for ATP synthesis.</text>
</comment>
<dbReference type="PANTHER" id="PTHR19271:SF16">
    <property type="entry name" value="CYTOCHROME B"/>
    <property type="match status" value="1"/>
</dbReference>
<evidence type="ECO:0000256" key="14">
    <source>
        <dbReference type="ARBA" id="ARBA00023128"/>
    </source>
</evidence>
<name>A0A4Y5SE97_9TREM</name>
<dbReference type="GO" id="GO:0006122">
    <property type="term" value="P:mitochondrial electron transport, ubiquinol to cytochrome c"/>
    <property type="evidence" value="ECO:0007669"/>
    <property type="project" value="TreeGrafter"/>
</dbReference>
<evidence type="ECO:0000256" key="4">
    <source>
        <dbReference type="ARBA" id="ARBA00022448"/>
    </source>
</evidence>
<comment type="subcellular location">
    <subcellularLocation>
        <location evidence="2">Mitochondrion inner membrane</location>
        <topology evidence="2">Multi-pass membrane protein</topology>
    </subcellularLocation>
</comment>
<feature type="transmembrane region" description="Helical" evidence="16">
    <location>
        <begin position="221"/>
        <end position="238"/>
    </location>
</feature>
<dbReference type="AlphaFoldDB" id="A0A4Y5SE97"/>
<feature type="transmembrane region" description="Helical" evidence="16">
    <location>
        <begin position="20"/>
        <end position="48"/>
    </location>
</feature>
<keyword evidence="8 16" id="KW-0479">Metal-binding</keyword>
<feature type="transmembrane region" description="Helical" evidence="16">
    <location>
        <begin position="165"/>
        <end position="190"/>
    </location>
</feature>
<evidence type="ECO:0000256" key="9">
    <source>
        <dbReference type="ARBA" id="ARBA00022792"/>
    </source>
</evidence>
<keyword evidence="10 16" id="KW-0249">Electron transport</keyword>
<feature type="domain" description="Cytochrome b/b6 N-terminal region profile" evidence="17">
    <location>
        <begin position="1"/>
        <end position="200"/>
    </location>
</feature>
<sequence length="371" mass="41460">MLSVIRGNVVDLPTNLSLSYFWCGGFMISVFLFLQIVSGMVLSLLYVADAGVSFGCVLDFINEGLFLWFVRYLHIWGVTFIFALFLIHMGRSFYYSSYSKLGVWNVGFVLYILMMIEAFLGYMLPWHQMSYWAATVLTSMLNSIPVVGGKLYSFIVGGFGVTNVTLVRVFSAHVCLAFIIAGFSVLHLFYLHKSGSNSPLSVPVAYSDVVLFHSYFTTKDGLVLMILVSLLGLFLLVSPDGVLDVESYIQADPMVTPVSIKPEWYFLAFYAMLRSIESKVGGLILVLVFLFLLWMPTFNGSCVYSVGRQFVFWSCCSVFLLLSYLGACHPEFPFVIVSKTASILVIFLLMAFKGLWVVPYSGGGLTRLVML</sequence>
<accession>A0A4Y5SE97</accession>
<dbReference type="PROSITE" id="PS51002">
    <property type="entry name" value="CYTB_NTER"/>
    <property type="match status" value="1"/>
</dbReference>
<dbReference type="SUPFAM" id="SSF81342">
    <property type="entry name" value="Transmembrane di-heme cytochromes"/>
    <property type="match status" value="1"/>
</dbReference>
<dbReference type="PROSITE" id="PS51003">
    <property type="entry name" value="CYTB_CTER"/>
    <property type="match status" value="1"/>
</dbReference>
<evidence type="ECO:0000256" key="5">
    <source>
        <dbReference type="ARBA" id="ARBA00022617"/>
    </source>
</evidence>
<feature type="transmembrane region" description="Helical" evidence="16">
    <location>
        <begin position="280"/>
        <end position="298"/>
    </location>
</feature>
<dbReference type="Gene3D" id="1.20.810.10">
    <property type="entry name" value="Cytochrome Bc1 Complex, Chain C"/>
    <property type="match status" value="1"/>
</dbReference>
<evidence type="ECO:0000256" key="8">
    <source>
        <dbReference type="ARBA" id="ARBA00022723"/>
    </source>
</evidence>
<comment type="cofactor">
    <cofactor evidence="16">
        <name>heme b</name>
        <dbReference type="ChEBI" id="CHEBI:60344"/>
    </cofactor>
    <text evidence="16">Binds 2 heme groups non-covalently.</text>
</comment>
<evidence type="ECO:0000256" key="7">
    <source>
        <dbReference type="ARBA" id="ARBA00022692"/>
    </source>
</evidence>
<dbReference type="Pfam" id="PF00033">
    <property type="entry name" value="Cytochrome_B"/>
    <property type="match status" value="1"/>
</dbReference>
<keyword evidence="14 16" id="KW-0496">Mitochondrion</keyword>
<evidence type="ECO:0000256" key="15">
    <source>
        <dbReference type="ARBA" id="ARBA00023136"/>
    </source>
</evidence>
<feature type="transmembrane region" description="Helical" evidence="16">
    <location>
        <begin position="130"/>
        <end position="153"/>
    </location>
</feature>
<feature type="transmembrane region" description="Helical" evidence="16">
    <location>
        <begin position="340"/>
        <end position="361"/>
    </location>
</feature>
<gene>
    <name evidence="19" type="primary">cytb</name>
</gene>
<evidence type="ECO:0000313" key="19">
    <source>
        <dbReference type="EMBL" id="QDA21729.1"/>
    </source>
</evidence>
<dbReference type="GO" id="GO:0005743">
    <property type="term" value="C:mitochondrial inner membrane"/>
    <property type="evidence" value="ECO:0007669"/>
    <property type="project" value="UniProtKB-SubCell"/>
</dbReference>
<evidence type="ECO:0000256" key="16">
    <source>
        <dbReference type="RuleBase" id="RU362117"/>
    </source>
</evidence>
<evidence type="ECO:0000256" key="11">
    <source>
        <dbReference type="ARBA" id="ARBA00022989"/>
    </source>
</evidence>
<dbReference type="SUPFAM" id="SSF81648">
    <property type="entry name" value="a domain/subunit of cytochrome bc1 complex (Ubiquinol-cytochrome c reductase)"/>
    <property type="match status" value="1"/>
</dbReference>
<dbReference type="InterPro" id="IPR016174">
    <property type="entry name" value="Di-haem_cyt_TM"/>
</dbReference>
<reference evidence="19" key="1">
    <citation type="journal article" date="2019" name="Acta Trop.">
        <title>Characterization of the mitochondrial genome sequences of the liver fluke Amphimerus sp. (Trematoda: Opisthorchiidae) from Ecuador and phylogenetic implications.</title>
        <authorList>
            <person name="Ma J."/>
            <person name="He J.-J."/>
            <person name="Zhou C.-Y."/>
            <person name="Sun M.-M."/>
            <person name="Cevallos W."/>
            <person name="Sugiyama H."/>
            <person name="Zhu X.-Q."/>
            <person name="Calvopina M."/>
        </authorList>
    </citation>
    <scope>NUCLEOTIDE SEQUENCE</scope>
</reference>
<dbReference type="InterPro" id="IPR027387">
    <property type="entry name" value="Cytb/b6-like_sf"/>
</dbReference>
<keyword evidence="9" id="KW-0999">Mitochondrion inner membrane</keyword>
<dbReference type="GO" id="GO:0008121">
    <property type="term" value="F:quinol-cytochrome-c reductase activity"/>
    <property type="evidence" value="ECO:0007669"/>
    <property type="project" value="TreeGrafter"/>
</dbReference>
<keyword evidence="6 16" id="KW-0679">Respiratory chain</keyword>
<evidence type="ECO:0000256" key="13">
    <source>
        <dbReference type="ARBA" id="ARBA00023075"/>
    </source>
</evidence>
<feature type="transmembrane region" description="Helical" evidence="16">
    <location>
        <begin position="101"/>
        <end position="124"/>
    </location>
</feature>
<keyword evidence="13" id="KW-0830">Ubiquinone</keyword>
<geneLocation type="mitochondrion" evidence="19"/>
<evidence type="ECO:0000256" key="2">
    <source>
        <dbReference type="ARBA" id="ARBA00004448"/>
    </source>
</evidence>
<keyword evidence="15 16" id="KW-0472">Membrane</keyword>
<feature type="transmembrane region" description="Helical" evidence="16">
    <location>
        <begin position="310"/>
        <end position="328"/>
    </location>
</feature>
<comment type="similarity">
    <text evidence="16">Belongs to the cytochrome b family.</text>
</comment>
<dbReference type="Pfam" id="PF00032">
    <property type="entry name" value="Cytochrom_B_C"/>
    <property type="match status" value="1"/>
</dbReference>
<dbReference type="CDD" id="cd00284">
    <property type="entry name" value="Cytochrome_b_N"/>
    <property type="match status" value="1"/>
</dbReference>
<evidence type="ECO:0000256" key="3">
    <source>
        <dbReference type="ARBA" id="ARBA00013531"/>
    </source>
</evidence>
<dbReference type="InterPro" id="IPR005797">
    <property type="entry name" value="Cyt_b/b6_N"/>
</dbReference>
<proteinExistence type="inferred from homology"/>
<evidence type="ECO:0000256" key="12">
    <source>
        <dbReference type="ARBA" id="ARBA00023004"/>
    </source>
</evidence>
<dbReference type="GO" id="GO:0046872">
    <property type="term" value="F:metal ion binding"/>
    <property type="evidence" value="ECO:0007669"/>
    <property type="project" value="UniProtKB-UniRule"/>
</dbReference>
<keyword evidence="7 16" id="KW-0812">Transmembrane</keyword>
<dbReference type="InterPro" id="IPR036150">
    <property type="entry name" value="Cyt_b/b6_C_sf"/>
</dbReference>
<evidence type="ECO:0000259" key="18">
    <source>
        <dbReference type="PROSITE" id="PS51003"/>
    </source>
</evidence>
<dbReference type="InterPro" id="IPR048259">
    <property type="entry name" value="Cytochrome_b_N_euk/bac"/>
</dbReference>
<dbReference type="InterPro" id="IPR005798">
    <property type="entry name" value="Cyt_b/b6_C"/>
</dbReference>
<dbReference type="EMBL" id="MK238506">
    <property type="protein sequence ID" value="QDA21729.1"/>
    <property type="molecule type" value="Genomic_DNA"/>
</dbReference>
<keyword evidence="4 16" id="KW-0813">Transport</keyword>
<protein>
    <recommendedName>
        <fullName evidence="3 16">Cytochrome b</fullName>
    </recommendedName>
</protein>
<feature type="domain" description="Cytochrome b/b6 C-terminal region profile" evidence="18">
    <location>
        <begin position="202"/>
        <end position="366"/>
    </location>
</feature>
<keyword evidence="12 16" id="KW-0408">Iron</keyword>
<organism evidence="19">
    <name type="scientific">Amphimerus sp. JM-2019</name>
    <dbReference type="NCBI Taxonomy" id="2588351"/>
    <lineage>
        <taxon>Eukaryota</taxon>
        <taxon>Metazoa</taxon>
        <taxon>Spiralia</taxon>
        <taxon>Lophotrochozoa</taxon>
        <taxon>Platyhelminthes</taxon>
        <taxon>Trematoda</taxon>
        <taxon>Digenea</taxon>
        <taxon>Opisthorchiida</taxon>
        <taxon>Opisthorchiata</taxon>
        <taxon>Opisthorchiidae</taxon>
        <taxon>Amphimerus</taxon>
    </lineage>
</organism>
<evidence type="ECO:0000256" key="1">
    <source>
        <dbReference type="ARBA" id="ARBA00002566"/>
    </source>
</evidence>
<dbReference type="GO" id="GO:0016491">
    <property type="term" value="F:oxidoreductase activity"/>
    <property type="evidence" value="ECO:0007669"/>
    <property type="project" value="UniProtKB-UniRule"/>
</dbReference>
<evidence type="ECO:0000256" key="6">
    <source>
        <dbReference type="ARBA" id="ARBA00022660"/>
    </source>
</evidence>
<keyword evidence="5 16" id="KW-0349">Heme</keyword>
<keyword evidence="11 16" id="KW-1133">Transmembrane helix</keyword>
<evidence type="ECO:0000259" key="17">
    <source>
        <dbReference type="PROSITE" id="PS51002"/>
    </source>
</evidence>